<gene>
    <name evidence="3" type="ORF">SPARVUS_LOCUS6473169</name>
</gene>
<keyword evidence="4" id="KW-1185">Reference proteome</keyword>
<feature type="region of interest" description="Disordered" evidence="1">
    <location>
        <begin position="863"/>
        <end position="950"/>
    </location>
</feature>
<dbReference type="Proteomes" id="UP001162483">
    <property type="component" value="Unassembled WGS sequence"/>
</dbReference>
<evidence type="ECO:0000313" key="3">
    <source>
        <dbReference type="EMBL" id="CAI9566961.1"/>
    </source>
</evidence>
<name>A0ABN9D5Q3_9NEOB</name>
<feature type="domain" description="DNA-directed DNA polymerase family B exonuclease" evidence="2">
    <location>
        <begin position="1013"/>
        <end position="1205"/>
    </location>
</feature>
<dbReference type="CDD" id="cd05778">
    <property type="entry name" value="DNA_polB_zeta_exo"/>
    <property type="match status" value="1"/>
</dbReference>
<feature type="region of interest" description="Disordered" evidence="1">
    <location>
        <begin position="521"/>
        <end position="544"/>
    </location>
</feature>
<dbReference type="SUPFAM" id="SSF53098">
    <property type="entry name" value="Ribonuclease H-like"/>
    <property type="match status" value="1"/>
</dbReference>
<feature type="compositionally biased region" description="Low complexity" evidence="1">
    <location>
        <begin position="615"/>
        <end position="625"/>
    </location>
</feature>
<dbReference type="InterPro" id="IPR030559">
    <property type="entry name" value="PolZ_Rev3"/>
</dbReference>
<feature type="region of interest" description="Disordered" evidence="1">
    <location>
        <begin position="1"/>
        <end position="69"/>
    </location>
</feature>
<dbReference type="Gene3D" id="3.30.420.10">
    <property type="entry name" value="Ribonuclease H-like superfamily/Ribonuclease H"/>
    <property type="match status" value="1"/>
</dbReference>
<dbReference type="InterPro" id="IPR036397">
    <property type="entry name" value="RNaseH_sf"/>
</dbReference>
<organism evidence="3 4">
    <name type="scientific">Staurois parvus</name>
    <dbReference type="NCBI Taxonomy" id="386267"/>
    <lineage>
        <taxon>Eukaryota</taxon>
        <taxon>Metazoa</taxon>
        <taxon>Chordata</taxon>
        <taxon>Craniata</taxon>
        <taxon>Vertebrata</taxon>
        <taxon>Euteleostomi</taxon>
        <taxon>Amphibia</taxon>
        <taxon>Batrachia</taxon>
        <taxon>Anura</taxon>
        <taxon>Neobatrachia</taxon>
        <taxon>Ranoidea</taxon>
        <taxon>Ranidae</taxon>
        <taxon>Staurois</taxon>
    </lineage>
</organism>
<evidence type="ECO:0000259" key="2">
    <source>
        <dbReference type="Pfam" id="PF03104"/>
    </source>
</evidence>
<dbReference type="PANTHER" id="PTHR45812:SF1">
    <property type="entry name" value="DNA POLYMERASE ZETA CATALYTIC SUBUNIT"/>
    <property type="match status" value="1"/>
</dbReference>
<comment type="caution">
    <text evidence="3">The sequence shown here is derived from an EMBL/GenBank/DDBJ whole genome shotgun (WGS) entry which is preliminary data.</text>
</comment>
<feature type="region of interest" description="Disordered" evidence="1">
    <location>
        <begin position="558"/>
        <end position="583"/>
    </location>
</feature>
<feature type="region of interest" description="Disordered" evidence="1">
    <location>
        <begin position="323"/>
        <end position="371"/>
    </location>
</feature>
<reference evidence="3" key="1">
    <citation type="submission" date="2023-05" db="EMBL/GenBank/DDBJ databases">
        <authorList>
            <person name="Stuckert A."/>
        </authorList>
    </citation>
    <scope>NUCLEOTIDE SEQUENCE</scope>
</reference>
<dbReference type="CDD" id="cd22287">
    <property type="entry name" value="REV3L_RBD"/>
    <property type="match status" value="1"/>
</dbReference>
<evidence type="ECO:0000256" key="1">
    <source>
        <dbReference type="SAM" id="MobiDB-lite"/>
    </source>
</evidence>
<feature type="compositionally biased region" description="Polar residues" evidence="1">
    <location>
        <begin position="569"/>
        <end position="581"/>
    </location>
</feature>
<feature type="region of interest" description="Disordered" evidence="1">
    <location>
        <begin position="615"/>
        <end position="641"/>
    </location>
</feature>
<feature type="compositionally biased region" description="Basic and acidic residues" evidence="1">
    <location>
        <begin position="558"/>
        <end position="568"/>
    </location>
</feature>
<feature type="region of interest" description="Disordered" evidence="1">
    <location>
        <begin position="220"/>
        <end position="242"/>
    </location>
</feature>
<feature type="compositionally biased region" description="Polar residues" evidence="1">
    <location>
        <begin position="52"/>
        <end position="69"/>
    </location>
</feature>
<dbReference type="EMBL" id="CATNWA010014079">
    <property type="protein sequence ID" value="CAI9566961.1"/>
    <property type="molecule type" value="Genomic_DNA"/>
</dbReference>
<dbReference type="InterPro" id="IPR012337">
    <property type="entry name" value="RNaseH-like_sf"/>
</dbReference>
<feature type="compositionally biased region" description="Basic and acidic residues" evidence="1">
    <location>
        <begin position="890"/>
        <end position="900"/>
    </location>
</feature>
<dbReference type="Pfam" id="PF03104">
    <property type="entry name" value="DNA_pol_B_exo1"/>
    <property type="match status" value="1"/>
</dbReference>
<dbReference type="InterPro" id="IPR006133">
    <property type="entry name" value="DNA-dir_DNA_pol_B_exonuc"/>
</dbReference>
<sequence length="1229" mass="135862">MGKPRQKKSEKAPRKHTKIKDWDKKGSCETMDLVPPIQEQPATPTDEDDKSNYSSQPSDISLSGFSTGHVHSTQLSSCITQEDSPDNKPLLSCPSMSALSQNSAVQKESKSIPVPLPPNANTEPFKISTMGSQFSNVFQVKESNAAQNAIPKSFSRTSQVIQSPQFILNCSPFVQEDPTEVQKRLLASVGKLRDTQNVPDTMPFEKLQSKLLPCTMNSQQQLTGLQDSTKHSDSSSSESQFSKSSLVTSLKSPIKIPSWKEKGELFDGTEFTSQKLSQNFLPNIFSGTKTLQNSTKAGSSQGILDVQSGIAVLKELLHKKQQKVTTEGSHIKPKSIQSNQTEPKCANMKSATPNKKPRTPRSTKPKAAKNLKMDLVKYQSDQQLKSSISDGSPGIFSETDFESCYSLEDSLSPEHAYFDINSVGLCSSYTGSQFISADQHLPQKFLSDPVPCQAIDQDCVKQENQETEKNVRSLDRKVLIRPSSLSPDMFEKSSVDIKMSTPFSHWKNGFLTQKFHSASSTAFTQQSETSDSKKPKKSKPGLLKEASFIAPRSEWVHSEMHTQNKESASDTCSHPNSNSSFIGLASSPENDFIDGDLELFISRHSDGLIATPYSSPRSICSPSQSKNGSATPRPVHILKPLMSPPSREEIMATLLDHDLMETVYQEPFFSNPSDAPEKPREVGGKTLTVETKLAHNLSEFEGDFSMEGLKLWKTAFSAMTQNPKPISPGQMNRQVTEQATNEINPGDDKKLVVMPCKSAPPPQKVQLWLQAKELYESSKTSDTAPLTQVTNDNKNTTITVVPSGCNSLPPKEINILLAQPASLEDQPVNEENLKIHIASPPPSLHGSDGEDVEGGIDVTVEDEIESTERTNENDGCISPNSSTMTPWQNFDHKQSPRTDDNCADNYNPSSPTEECGREDSKKSLKTVKSEIQALSTPSPPPFKQKKHKSKHACLHSTPVTERRIASPDVIPLTPVTIEARSQKMSQRRGTNPDKLRRVLLTTQMKNQFAALGHVKKETSQIEGPSLNNSYGFKVSSHNLQDAKALHEVQHLTLMGMELHARTRRDLEPDPEFDPICALFYCLSSDSPLPQSDKTRTTGAIVISQDSTASEGRRSQAPLFTRSGITGFQITYASDEKDLFQKLLNLIRRYDPDILLGYEVQMHSWGYLLQRASALNVDLCKQISRIPEDKNENRFTTDKDEYGAATMSEINVVPNCIECLEDDENRGGSN</sequence>
<feature type="compositionally biased region" description="Basic residues" evidence="1">
    <location>
        <begin position="355"/>
        <end position="369"/>
    </location>
</feature>
<protein>
    <recommendedName>
        <fullName evidence="2">DNA-directed DNA polymerase family B exonuclease domain-containing protein</fullName>
    </recommendedName>
</protein>
<dbReference type="PANTHER" id="PTHR45812">
    <property type="entry name" value="DNA POLYMERASE ZETA CATALYTIC SUBUNIT"/>
    <property type="match status" value="1"/>
</dbReference>
<feature type="compositionally biased region" description="Polar residues" evidence="1">
    <location>
        <begin position="878"/>
        <end position="888"/>
    </location>
</feature>
<feature type="region of interest" description="Disordered" evidence="1">
    <location>
        <begin position="76"/>
        <end position="95"/>
    </location>
</feature>
<evidence type="ECO:0000313" key="4">
    <source>
        <dbReference type="Proteomes" id="UP001162483"/>
    </source>
</evidence>
<proteinExistence type="predicted"/>
<accession>A0ABN9D5Q3</accession>